<dbReference type="Proteomes" id="UP000577724">
    <property type="component" value="Unassembled WGS sequence"/>
</dbReference>
<gene>
    <name evidence="1" type="ORF">HP548_11900</name>
</gene>
<organism evidence="1 2">
    <name type="scientific">Paenibacillus taichungensis</name>
    <dbReference type="NCBI Taxonomy" id="484184"/>
    <lineage>
        <taxon>Bacteria</taxon>
        <taxon>Bacillati</taxon>
        <taxon>Bacillota</taxon>
        <taxon>Bacilli</taxon>
        <taxon>Bacillales</taxon>
        <taxon>Paenibacillaceae</taxon>
        <taxon>Paenibacillus</taxon>
    </lineage>
</organism>
<sequence length="53" mass="6313">MSQKYDAVKAMRELRRRRKEEGKCVYSFCDEPLDTKTMCAAHKAFQRQKNKSN</sequence>
<dbReference type="EMBL" id="JABMCC010000107">
    <property type="protein sequence ID" value="NUU54781.1"/>
    <property type="molecule type" value="Genomic_DNA"/>
</dbReference>
<evidence type="ECO:0000313" key="2">
    <source>
        <dbReference type="Proteomes" id="UP000577724"/>
    </source>
</evidence>
<comment type="caution">
    <text evidence="1">The sequence shown here is derived from an EMBL/GenBank/DDBJ whole genome shotgun (WGS) entry which is preliminary data.</text>
</comment>
<dbReference type="GeneID" id="97131417"/>
<proteinExistence type="predicted"/>
<protein>
    <recommendedName>
        <fullName evidence="3">HNH endonuclease</fullName>
    </recommendedName>
</protein>
<name>A0ABX2ML87_9BACL</name>
<reference evidence="1 2" key="1">
    <citation type="submission" date="2020-05" db="EMBL/GenBank/DDBJ databases">
        <title>Genome Sequencing of Type Strains.</title>
        <authorList>
            <person name="Lemaire J.F."/>
            <person name="Inderbitzin P."/>
            <person name="Gregorio O.A."/>
            <person name="Collins S.B."/>
            <person name="Wespe N."/>
            <person name="Knight-Connoni V."/>
        </authorList>
    </citation>
    <scope>NUCLEOTIDE SEQUENCE [LARGE SCALE GENOMIC DNA]</scope>
    <source>
        <strain evidence="1 2">DSM 19942</strain>
    </source>
</reference>
<evidence type="ECO:0000313" key="1">
    <source>
        <dbReference type="EMBL" id="NUU54781.1"/>
    </source>
</evidence>
<accession>A0ABX2ML87</accession>
<keyword evidence="2" id="KW-1185">Reference proteome</keyword>
<dbReference type="RefSeq" id="WP_175381739.1">
    <property type="nucleotide sequence ID" value="NZ_CBCRYD010000051.1"/>
</dbReference>
<evidence type="ECO:0008006" key="3">
    <source>
        <dbReference type="Google" id="ProtNLM"/>
    </source>
</evidence>